<reference evidence="2 3" key="1">
    <citation type="submission" date="2020-02" db="EMBL/GenBank/DDBJ databases">
        <title>Whole-genome analyses of novel actinobacteria.</title>
        <authorList>
            <person name="Sahin N."/>
        </authorList>
    </citation>
    <scope>NUCLEOTIDE SEQUENCE [LARGE SCALE GENOMIC DNA]</scope>
    <source>
        <strain evidence="2 3">A7024</strain>
    </source>
</reference>
<dbReference type="AlphaFoldDB" id="A0A6G4U3N5"/>
<name>A0A6G4U3N5_9ACTN</name>
<sequence>MAGPIGPGRTGRGSDGIGAAVIAALGLWLLAVAFAGVLVLVVGTAVDGFGDDDTFTAATAVFSVLTGAVVAVAVISQQRHLSAQNERVMRQLTMMAESNRIQANRDVTEQFRLNLEVTGRALEDDELLAVLDTYGDDIPAERRRQFLYANMVYMQVLHAYQVDTHPEAEVRGAMAIHLQNPVFREYWEATRLHRRTLQPGSPENRLAAITDDVLRRLEDEEQRREWWRA</sequence>
<keyword evidence="1" id="KW-0472">Membrane</keyword>
<dbReference type="RefSeq" id="WP_165239605.1">
    <property type="nucleotide sequence ID" value="NZ_JAAKZV010000092.1"/>
</dbReference>
<keyword evidence="1" id="KW-1133">Transmembrane helix</keyword>
<evidence type="ECO:0000256" key="1">
    <source>
        <dbReference type="SAM" id="Phobius"/>
    </source>
</evidence>
<feature type="transmembrane region" description="Helical" evidence="1">
    <location>
        <begin position="55"/>
        <end position="75"/>
    </location>
</feature>
<comment type="caution">
    <text evidence="2">The sequence shown here is derived from an EMBL/GenBank/DDBJ whole genome shotgun (WGS) entry which is preliminary data.</text>
</comment>
<protein>
    <submittedName>
        <fullName evidence="2">Uncharacterized protein</fullName>
    </submittedName>
</protein>
<dbReference type="Pfam" id="PF19560">
    <property type="entry name" value="DUF6082"/>
    <property type="match status" value="1"/>
</dbReference>
<evidence type="ECO:0000313" key="2">
    <source>
        <dbReference type="EMBL" id="NGN66326.1"/>
    </source>
</evidence>
<organism evidence="2 3">
    <name type="scientific">Streptomyces coryli</name>
    <dbReference type="NCBI Taxonomy" id="1128680"/>
    <lineage>
        <taxon>Bacteria</taxon>
        <taxon>Bacillati</taxon>
        <taxon>Actinomycetota</taxon>
        <taxon>Actinomycetes</taxon>
        <taxon>Kitasatosporales</taxon>
        <taxon>Streptomycetaceae</taxon>
        <taxon>Streptomyces</taxon>
    </lineage>
</organism>
<proteinExistence type="predicted"/>
<dbReference type="EMBL" id="JAAKZV010000092">
    <property type="protein sequence ID" value="NGN66326.1"/>
    <property type="molecule type" value="Genomic_DNA"/>
</dbReference>
<keyword evidence="1" id="KW-0812">Transmembrane</keyword>
<keyword evidence="3" id="KW-1185">Reference proteome</keyword>
<dbReference type="Proteomes" id="UP000481583">
    <property type="component" value="Unassembled WGS sequence"/>
</dbReference>
<evidence type="ECO:0000313" key="3">
    <source>
        <dbReference type="Proteomes" id="UP000481583"/>
    </source>
</evidence>
<accession>A0A6G4U3N5</accession>
<gene>
    <name evidence="2" type="ORF">G5C51_20795</name>
</gene>
<dbReference type="InterPro" id="IPR045728">
    <property type="entry name" value="DUF6082"/>
</dbReference>
<feature type="transmembrane region" description="Helical" evidence="1">
    <location>
        <begin position="21"/>
        <end position="43"/>
    </location>
</feature>